<dbReference type="SMART" id="SM00283">
    <property type="entry name" value="MA"/>
    <property type="match status" value="1"/>
</dbReference>
<dbReference type="Gene3D" id="1.10.287.950">
    <property type="entry name" value="Methyl-accepting chemotaxis protein"/>
    <property type="match status" value="1"/>
</dbReference>
<keyword evidence="3" id="KW-0472">Membrane</keyword>
<evidence type="ECO:0000313" key="6">
    <source>
        <dbReference type="Proteomes" id="UP001222800"/>
    </source>
</evidence>
<dbReference type="PROSITE" id="PS50111">
    <property type="entry name" value="CHEMOTAXIS_TRANSDUC_2"/>
    <property type="match status" value="1"/>
</dbReference>
<keyword evidence="1 2" id="KW-0807">Transducer</keyword>
<sequence>MKKRLMTIIISLTYLIFILLINTIILDKDNFLFGVSVNIIITLLYSYIIFKLIYKEKVEKIKNMLDIINEGRYDYKLDNSNEEITSSFQTLFHNTKEISKSGLKLAVELALESDKAADKVRNMQESTESVASTSEEIASGSLTQMESINSIFSNIEGVGNNIDGIRGELKNIGEQSDASVKLTEEGNKNIVKTKQSIDTLRNIMIEYNNNLNNFIESFSEIEKFSDIIKGITENTNLLALNSSIEAARAGEYGKGFAVVATEIGKLSNQSQNASEKISEVIEGIQQKMSKLTQEMSYGINKIDEGIIVAQKAEQSFEQISNSTVKTKNQINTIDKSMEEISLYTEKVIESVETIQGISQENASESQQFNAIVEEMNNSFGGIVSNINYLKDCANNLQQNLAQNTMDVYMYNKALDIKEYIDKSENVDLKMLVNDLNIDDVYVVDSSGIIKQCSDKDGIGLNSFEIDPVSYRASKLKEGYEVTPIRKRVNDDEMYKFLHIPYKNGGVISVSLSLRSVLNI</sequence>
<keyword evidence="3" id="KW-1133">Transmembrane helix</keyword>
<proteinExistence type="predicted"/>
<organism evidence="5 6">
    <name type="scientific">Tepidibacter hydrothermalis</name>
    <dbReference type="NCBI Taxonomy" id="3036126"/>
    <lineage>
        <taxon>Bacteria</taxon>
        <taxon>Bacillati</taxon>
        <taxon>Bacillota</taxon>
        <taxon>Clostridia</taxon>
        <taxon>Peptostreptococcales</taxon>
        <taxon>Peptostreptococcaceae</taxon>
        <taxon>Tepidibacter</taxon>
    </lineage>
</organism>
<dbReference type="PANTHER" id="PTHR32089:SF112">
    <property type="entry name" value="LYSOZYME-LIKE PROTEIN-RELATED"/>
    <property type="match status" value="1"/>
</dbReference>
<reference evidence="5 6" key="1">
    <citation type="submission" date="2023-03" db="EMBL/GenBank/DDBJ databases">
        <title>Complete genome sequence of Tepidibacter sp. SWIR-1, isolated from a deep-sea hydrothermal vent.</title>
        <authorList>
            <person name="Li X."/>
        </authorList>
    </citation>
    <scope>NUCLEOTIDE SEQUENCE [LARGE SCALE GENOMIC DNA]</scope>
    <source>
        <strain evidence="5 6">SWIR-1</strain>
    </source>
</reference>
<feature type="domain" description="Methyl-accepting transducer" evidence="4">
    <location>
        <begin position="119"/>
        <end position="355"/>
    </location>
</feature>
<gene>
    <name evidence="5" type="ORF">P4S50_10770</name>
</gene>
<evidence type="ECO:0000259" key="4">
    <source>
        <dbReference type="PROSITE" id="PS50111"/>
    </source>
</evidence>
<dbReference type="InterPro" id="IPR004089">
    <property type="entry name" value="MCPsignal_dom"/>
</dbReference>
<dbReference type="Pfam" id="PF00015">
    <property type="entry name" value="MCPsignal"/>
    <property type="match status" value="1"/>
</dbReference>
<feature type="transmembrane region" description="Helical" evidence="3">
    <location>
        <begin position="7"/>
        <end position="25"/>
    </location>
</feature>
<evidence type="ECO:0000256" key="1">
    <source>
        <dbReference type="ARBA" id="ARBA00023224"/>
    </source>
</evidence>
<evidence type="ECO:0000313" key="5">
    <source>
        <dbReference type="EMBL" id="WFD08874.1"/>
    </source>
</evidence>
<dbReference type="Proteomes" id="UP001222800">
    <property type="component" value="Chromosome"/>
</dbReference>
<keyword evidence="3" id="KW-0812">Transmembrane</keyword>
<evidence type="ECO:0000256" key="2">
    <source>
        <dbReference type="PROSITE-ProRule" id="PRU00284"/>
    </source>
</evidence>
<accession>A0ABY8E7P1</accession>
<name>A0ABY8E7P1_9FIRM</name>
<feature type="transmembrane region" description="Helical" evidence="3">
    <location>
        <begin position="31"/>
        <end position="54"/>
    </location>
</feature>
<dbReference type="RefSeq" id="WP_277730791.1">
    <property type="nucleotide sequence ID" value="NZ_CP120733.1"/>
</dbReference>
<dbReference type="SUPFAM" id="SSF58104">
    <property type="entry name" value="Methyl-accepting chemotaxis protein (MCP) signaling domain"/>
    <property type="match status" value="1"/>
</dbReference>
<dbReference type="EMBL" id="CP120733">
    <property type="protein sequence ID" value="WFD08874.1"/>
    <property type="molecule type" value="Genomic_DNA"/>
</dbReference>
<keyword evidence="6" id="KW-1185">Reference proteome</keyword>
<evidence type="ECO:0000256" key="3">
    <source>
        <dbReference type="SAM" id="Phobius"/>
    </source>
</evidence>
<dbReference type="PANTHER" id="PTHR32089">
    <property type="entry name" value="METHYL-ACCEPTING CHEMOTAXIS PROTEIN MCPB"/>
    <property type="match status" value="1"/>
</dbReference>
<protein>
    <submittedName>
        <fullName evidence="5">Methyl-accepting chemotaxis protein</fullName>
    </submittedName>
</protein>